<reference evidence="4" key="2">
    <citation type="submission" date="2025-08" db="UniProtKB">
        <authorList>
            <consortium name="RefSeq"/>
        </authorList>
    </citation>
    <scope>IDENTIFICATION</scope>
    <source>
        <tissue evidence="4">Blood</tissue>
    </source>
</reference>
<evidence type="ECO:0000256" key="1">
    <source>
        <dbReference type="ARBA" id="ARBA00022614"/>
    </source>
</evidence>
<dbReference type="AlphaFoldDB" id="A0A9F7RU91"/>
<evidence type="ECO:0000256" key="2">
    <source>
        <dbReference type="ARBA" id="ARBA00022737"/>
    </source>
</evidence>
<gene>
    <name evidence="4" type="primary">LOC108261117</name>
</gene>
<dbReference type="Pfam" id="PF13516">
    <property type="entry name" value="LRR_6"/>
    <property type="match status" value="3"/>
</dbReference>
<dbReference type="KEGG" id="ipu:108261117"/>
<reference evidence="3" key="1">
    <citation type="journal article" date="2016" name="Nat. Commun.">
        <title>The channel catfish genome sequence provides insights into the evolution of scale formation in teleosts.</title>
        <authorList>
            <person name="Liu Z."/>
            <person name="Liu S."/>
            <person name="Yao J."/>
            <person name="Bao L."/>
            <person name="Zhang J."/>
            <person name="Li Y."/>
            <person name="Jiang C."/>
            <person name="Sun L."/>
            <person name="Wang R."/>
            <person name="Zhang Y."/>
            <person name="Zhou T."/>
            <person name="Zeng Q."/>
            <person name="Fu Q."/>
            <person name="Gao S."/>
            <person name="Li N."/>
            <person name="Koren S."/>
            <person name="Jiang Y."/>
            <person name="Zimin A."/>
            <person name="Xu P."/>
            <person name="Phillippy A.M."/>
            <person name="Geng X."/>
            <person name="Song L."/>
            <person name="Sun F."/>
            <person name="Li C."/>
            <person name="Wang X."/>
            <person name="Chen A."/>
            <person name="Jin Y."/>
            <person name="Yuan Z."/>
            <person name="Yang Y."/>
            <person name="Tan S."/>
            <person name="Peatman E."/>
            <person name="Lu J."/>
            <person name="Qin Z."/>
            <person name="Dunham R."/>
            <person name="Li Z."/>
            <person name="Sonstegard T."/>
            <person name="Feng J."/>
            <person name="Danzmann R.G."/>
            <person name="Schroeder S."/>
            <person name="Scheffler B."/>
            <person name="Duke M.V."/>
            <person name="Ballard L."/>
            <person name="Kucuktas H."/>
            <person name="Kaltenboeck L."/>
            <person name="Liu H."/>
            <person name="Armbruster J."/>
            <person name="Xie Y."/>
            <person name="Kirby M.L."/>
            <person name="Tian Y."/>
            <person name="Flanagan M.E."/>
            <person name="Mu W."/>
            <person name="Waldbieser G.C."/>
        </authorList>
    </citation>
    <scope>NUCLEOTIDE SEQUENCE [LARGE SCALE GENOMIC DNA]</scope>
    <source>
        <strain evidence="3">SDA103</strain>
    </source>
</reference>
<sequence length="131" mass="14373">MDYFISFSIRCDSLGVRSWSDLVSALSSETTNLRELHLTVKTLDLTGNELGDSGVKSLCAGLENPHCKVETLRLYKCGVSDEGCAALTSALRSNPSHLRELNLSDNKIGDSGVKSLSALKDDKHYKLQILW</sequence>
<dbReference type="InterPro" id="IPR051261">
    <property type="entry name" value="NLR"/>
</dbReference>
<dbReference type="Proteomes" id="UP000221080">
    <property type="component" value="Chromosome 19"/>
</dbReference>
<dbReference type="SUPFAM" id="SSF52047">
    <property type="entry name" value="RNI-like"/>
    <property type="match status" value="1"/>
</dbReference>
<dbReference type="OrthoDB" id="120976at2759"/>
<proteinExistence type="predicted"/>
<dbReference type="InterPro" id="IPR032675">
    <property type="entry name" value="LRR_dom_sf"/>
</dbReference>
<organism evidence="3 4">
    <name type="scientific">Ictalurus punctatus</name>
    <name type="common">Channel catfish</name>
    <name type="synonym">Silurus punctatus</name>
    <dbReference type="NCBI Taxonomy" id="7998"/>
    <lineage>
        <taxon>Eukaryota</taxon>
        <taxon>Metazoa</taxon>
        <taxon>Chordata</taxon>
        <taxon>Craniata</taxon>
        <taxon>Vertebrata</taxon>
        <taxon>Euteleostomi</taxon>
        <taxon>Actinopterygii</taxon>
        <taxon>Neopterygii</taxon>
        <taxon>Teleostei</taxon>
        <taxon>Ostariophysi</taxon>
        <taxon>Siluriformes</taxon>
        <taxon>Ictaluridae</taxon>
        <taxon>Ictalurus</taxon>
    </lineage>
</organism>
<protein>
    <submittedName>
        <fullName evidence="4">Ribonuclease inhibitor-like</fullName>
    </submittedName>
</protein>
<accession>A0A9F7RU91</accession>
<evidence type="ECO:0000313" key="4">
    <source>
        <dbReference type="RefSeq" id="XP_053544256.1"/>
    </source>
</evidence>
<dbReference type="InterPro" id="IPR001611">
    <property type="entry name" value="Leu-rich_rpt"/>
</dbReference>
<dbReference type="GeneID" id="108261117"/>
<keyword evidence="1" id="KW-0433">Leucine-rich repeat</keyword>
<evidence type="ECO:0000313" key="3">
    <source>
        <dbReference type="Proteomes" id="UP000221080"/>
    </source>
</evidence>
<dbReference type="PANTHER" id="PTHR24106">
    <property type="entry name" value="NACHT, LRR AND CARD DOMAINS-CONTAINING"/>
    <property type="match status" value="1"/>
</dbReference>
<dbReference type="SMART" id="SM00368">
    <property type="entry name" value="LRR_RI"/>
    <property type="match status" value="3"/>
</dbReference>
<keyword evidence="2" id="KW-0677">Repeat</keyword>
<dbReference type="PROSITE" id="PS51450">
    <property type="entry name" value="LRR"/>
    <property type="match status" value="1"/>
</dbReference>
<name>A0A9F7RU91_ICTPU</name>
<dbReference type="RefSeq" id="XP_053544256.1">
    <property type="nucleotide sequence ID" value="XM_053688281.1"/>
</dbReference>
<dbReference type="Gene3D" id="3.80.10.10">
    <property type="entry name" value="Ribonuclease Inhibitor"/>
    <property type="match status" value="1"/>
</dbReference>
<keyword evidence="3" id="KW-1185">Reference proteome</keyword>